<keyword evidence="2" id="KW-0808">Transferase</keyword>
<organism evidence="5 6">
    <name type="scientific">Stackebrandtia albiflava</name>
    <dbReference type="NCBI Taxonomy" id="406432"/>
    <lineage>
        <taxon>Bacteria</taxon>
        <taxon>Bacillati</taxon>
        <taxon>Actinomycetota</taxon>
        <taxon>Actinomycetes</taxon>
        <taxon>Glycomycetales</taxon>
        <taxon>Glycomycetaceae</taxon>
        <taxon>Stackebrandtia</taxon>
    </lineage>
</organism>
<reference evidence="5 6" key="1">
    <citation type="journal article" date="2013" name="Stand. Genomic Sci.">
        <title>Genomic Encyclopedia of Type Strains, Phase I: The one thousand microbial genomes (KMG-I) project.</title>
        <authorList>
            <person name="Kyrpides N.C."/>
            <person name="Woyke T."/>
            <person name="Eisen J.A."/>
            <person name="Garrity G."/>
            <person name="Lilburn T.G."/>
            <person name="Beck B.J."/>
            <person name="Whitman W.B."/>
            <person name="Hugenholtz P."/>
            <person name="Klenk H.P."/>
        </authorList>
    </citation>
    <scope>NUCLEOTIDE SEQUENCE [LARGE SCALE GENOMIC DNA]</scope>
    <source>
        <strain evidence="5 6">DSM 45044</strain>
    </source>
</reference>
<protein>
    <submittedName>
        <fullName evidence="5">Sugar/nucleoside kinase (Ribokinase family)</fullName>
    </submittedName>
</protein>
<sequence length="293" mass="29496">MLLVVGDVVTDIVAVPDTPLAAATDTAARIRRTPGGSGANTAAWAGHRGAAVTLLGRCGDEDAPWHTELLTRHGVRPVLRTDPVLPTATVIAVISPDGERAMITDRGAGAALGLADWSDDLLTGVRRVHLSGYLLFAGPGRELAGHVIASARSRNVPVSLDPASTGFIEAFGTDRFLAETAGVDLLMPNADEARLLSGESDAEKAAIALSARYRQVAVTLGRAGAVLAEAGRVVARQDATTVTVTDSVGAGDAFAGGYLAALAAGAAPGEAMAAGCEAAASAVTLVGGRPPAP</sequence>
<dbReference type="InterPro" id="IPR052700">
    <property type="entry name" value="Carb_kinase_PfkB-like"/>
</dbReference>
<dbReference type="Gene3D" id="3.40.1190.20">
    <property type="match status" value="1"/>
</dbReference>
<name>A0A562VA39_9ACTN</name>
<gene>
    <name evidence="5" type="ORF">LX16_0435</name>
</gene>
<dbReference type="GO" id="GO:0016301">
    <property type="term" value="F:kinase activity"/>
    <property type="evidence" value="ECO:0007669"/>
    <property type="project" value="UniProtKB-KW"/>
</dbReference>
<dbReference type="PANTHER" id="PTHR43320">
    <property type="entry name" value="SUGAR KINASE"/>
    <property type="match status" value="1"/>
</dbReference>
<keyword evidence="6" id="KW-1185">Reference proteome</keyword>
<dbReference type="Pfam" id="PF00294">
    <property type="entry name" value="PfkB"/>
    <property type="match status" value="1"/>
</dbReference>
<dbReference type="InterPro" id="IPR011611">
    <property type="entry name" value="PfkB_dom"/>
</dbReference>
<dbReference type="PANTHER" id="PTHR43320:SF3">
    <property type="entry name" value="CARBOHYDRATE KINASE PFKB DOMAIN-CONTAINING PROTEIN"/>
    <property type="match status" value="1"/>
</dbReference>
<evidence type="ECO:0000256" key="1">
    <source>
        <dbReference type="ARBA" id="ARBA00010688"/>
    </source>
</evidence>
<evidence type="ECO:0000256" key="3">
    <source>
        <dbReference type="ARBA" id="ARBA00022777"/>
    </source>
</evidence>
<dbReference type="AlphaFoldDB" id="A0A562VA39"/>
<dbReference type="EMBL" id="VLLL01000005">
    <property type="protein sequence ID" value="TWJ14746.1"/>
    <property type="molecule type" value="Genomic_DNA"/>
</dbReference>
<dbReference type="OrthoDB" id="7946249at2"/>
<proteinExistence type="inferred from homology"/>
<feature type="domain" description="Carbohydrate kinase PfkB" evidence="4">
    <location>
        <begin position="2"/>
        <end position="292"/>
    </location>
</feature>
<comment type="similarity">
    <text evidence="1">Belongs to the carbohydrate kinase PfkB family.</text>
</comment>
<evidence type="ECO:0000256" key="2">
    <source>
        <dbReference type="ARBA" id="ARBA00022679"/>
    </source>
</evidence>
<dbReference type="RefSeq" id="WP_147132302.1">
    <property type="nucleotide sequence ID" value="NZ_BAABIJ010000001.1"/>
</dbReference>
<evidence type="ECO:0000313" key="6">
    <source>
        <dbReference type="Proteomes" id="UP000321617"/>
    </source>
</evidence>
<evidence type="ECO:0000313" key="5">
    <source>
        <dbReference type="EMBL" id="TWJ14746.1"/>
    </source>
</evidence>
<accession>A0A562VA39</accession>
<keyword evidence="3 5" id="KW-0418">Kinase</keyword>
<dbReference type="PROSITE" id="PS00584">
    <property type="entry name" value="PFKB_KINASES_2"/>
    <property type="match status" value="1"/>
</dbReference>
<dbReference type="SUPFAM" id="SSF53613">
    <property type="entry name" value="Ribokinase-like"/>
    <property type="match status" value="1"/>
</dbReference>
<evidence type="ECO:0000259" key="4">
    <source>
        <dbReference type="Pfam" id="PF00294"/>
    </source>
</evidence>
<dbReference type="InterPro" id="IPR029056">
    <property type="entry name" value="Ribokinase-like"/>
</dbReference>
<comment type="caution">
    <text evidence="5">The sequence shown here is derived from an EMBL/GenBank/DDBJ whole genome shotgun (WGS) entry which is preliminary data.</text>
</comment>
<dbReference type="Proteomes" id="UP000321617">
    <property type="component" value="Unassembled WGS sequence"/>
</dbReference>
<dbReference type="InterPro" id="IPR002173">
    <property type="entry name" value="Carboh/pur_kinase_PfkB_CS"/>
</dbReference>